<reference evidence="2" key="1">
    <citation type="submission" date="2019-08" db="EMBL/GenBank/DDBJ databases">
        <authorList>
            <person name="Kucharzyk K."/>
            <person name="Murdoch R.W."/>
            <person name="Higgins S."/>
            <person name="Loffler F."/>
        </authorList>
    </citation>
    <scope>NUCLEOTIDE SEQUENCE</scope>
</reference>
<proteinExistence type="predicted"/>
<organism evidence="2">
    <name type="scientific">bioreactor metagenome</name>
    <dbReference type="NCBI Taxonomy" id="1076179"/>
    <lineage>
        <taxon>unclassified sequences</taxon>
        <taxon>metagenomes</taxon>
        <taxon>ecological metagenomes</taxon>
    </lineage>
</organism>
<gene>
    <name evidence="2" type="ORF">SDC9_138689</name>
</gene>
<dbReference type="AlphaFoldDB" id="A0A645DQZ6"/>
<evidence type="ECO:0000256" key="1">
    <source>
        <dbReference type="SAM" id="MobiDB-lite"/>
    </source>
</evidence>
<feature type="region of interest" description="Disordered" evidence="1">
    <location>
        <begin position="66"/>
        <end position="92"/>
    </location>
</feature>
<comment type="caution">
    <text evidence="2">The sequence shown here is derived from an EMBL/GenBank/DDBJ whole genome shotgun (WGS) entry which is preliminary data.</text>
</comment>
<sequence>MSWHGELYLEDGLHRALRIVLVPHADSGGQRAGVGVEYLDEFLTAGSAPCAGDVLAVVEIGHFTAPPAPARGHGAPTIARPANGAIPRLARH</sequence>
<dbReference type="EMBL" id="VSSQ01038600">
    <property type="protein sequence ID" value="MPM91558.1"/>
    <property type="molecule type" value="Genomic_DNA"/>
</dbReference>
<evidence type="ECO:0000313" key="2">
    <source>
        <dbReference type="EMBL" id="MPM91558.1"/>
    </source>
</evidence>
<protein>
    <submittedName>
        <fullName evidence="2">Uncharacterized protein</fullName>
    </submittedName>
</protein>
<name>A0A645DQZ6_9ZZZZ</name>
<accession>A0A645DQZ6</accession>